<dbReference type="InterPro" id="IPR050951">
    <property type="entry name" value="Retrovirus_Pol_polyprotein"/>
</dbReference>
<keyword evidence="2" id="KW-1185">Reference proteome</keyword>
<evidence type="ECO:0008006" key="3">
    <source>
        <dbReference type="Google" id="ProtNLM"/>
    </source>
</evidence>
<dbReference type="AlphaFoldDB" id="A0A085LIN6"/>
<dbReference type="EMBL" id="KL364399">
    <property type="protein sequence ID" value="KFD44832.1"/>
    <property type="molecule type" value="Genomic_DNA"/>
</dbReference>
<gene>
    <name evidence="1" type="ORF">M513_14291</name>
</gene>
<sequence>MEGRLARWALALQEYDYTIKYRPGHKNNSADALSRRSGLAATVLVLPELTRERIRQEQQSDAVLRGITEALTNGMPIHSNPDVPRRYRQ</sequence>
<dbReference type="PANTHER" id="PTHR37984">
    <property type="entry name" value="PROTEIN CBG26694"/>
    <property type="match status" value="1"/>
</dbReference>
<evidence type="ECO:0000313" key="1">
    <source>
        <dbReference type="EMBL" id="KFD44832.1"/>
    </source>
</evidence>
<proteinExistence type="predicted"/>
<dbReference type="PANTHER" id="PTHR37984:SF5">
    <property type="entry name" value="PROTEIN NYNRIN-LIKE"/>
    <property type="match status" value="1"/>
</dbReference>
<reference evidence="1 2" key="1">
    <citation type="journal article" date="2014" name="Nat. Genet.">
        <title>Genome and transcriptome of the porcine whipworm Trichuris suis.</title>
        <authorList>
            <person name="Jex A.R."/>
            <person name="Nejsum P."/>
            <person name="Schwarz E.M."/>
            <person name="Hu L."/>
            <person name="Young N.D."/>
            <person name="Hall R.S."/>
            <person name="Korhonen P.K."/>
            <person name="Liao S."/>
            <person name="Thamsborg S."/>
            <person name="Xia J."/>
            <person name="Xu P."/>
            <person name="Wang S."/>
            <person name="Scheerlinck J.P."/>
            <person name="Hofmann A."/>
            <person name="Sternberg P.W."/>
            <person name="Wang J."/>
            <person name="Gasser R.B."/>
        </authorList>
    </citation>
    <scope>NUCLEOTIDE SEQUENCE [LARGE SCALE GENOMIC DNA]</scope>
    <source>
        <strain evidence="1">DCEP-RM93M</strain>
    </source>
</reference>
<evidence type="ECO:0000313" key="2">
    <source>
        <dbReference type="Proteomes" id="UP000030764"/>
    </source>
</evidence>
<organism evidence="1 2">
    <name type="scientific">Trichuris suis</name>
    <name type="common">pig whipworm</name>
    <dbReference type="NCBI Taxonomy" id="68888"/>
    <lineage>
        <taxon>Eukaryota</taxon>
        <taxon>Metazoa</taxon>
        <taxon>Ecdysozoa</taxon>
        <taxon>Nematoda</taxon>
        <taxon>Enoplea</taxon>
        <taxon>Dorylaimia</taxon>
        <taxon>Trichinellida</taxon>
        <taxon>Trichuridae</taxon>
        <taxon>Trichuris</taxon>
    </lineage>
</organism>
<accession>A0A085LIN6</accession>
<feature type="non-terminal residue" evidence="1">
    <location>
        <position position="89"/>
    </location>
</feature>
<name>A0A085LIN6_9BILA</name>
<dbReference type="Proteomes" id="UP000030764">
    <property type="component" value="Unassembled WGS sequence"/>
</dbReference>
<protein>
    <recommendedName>
        <fullName evidence="3">Reverse transcriptase RNase H-like domain-containing protein</fullName>
    </recommendedName>
</protein>